<reference evidence="7 8" key="1">
    <citation type="journal article" date="2024" name="Nat. Commun.">
        <title>Phylogenomics reveals the evolutionary origins of lichenization in chlorophyte algae.</title>
        <authorList>
            <person name="Puginier C."/>
            <person name="Libourel C."/>
            <person name="Otte J."/>
            <person name="Skaloud P."/>
            <person name="Haon M."/>
            <person name="Grisel S."/>
            <person name="Petersen M."/>
            <person name="Berrin J.G."/>
            <person name="Delaux P.M."/>
            <person name="Dal Grande F."/>
            <person name="Keller J."/>
        </authorList>
    </citation>
    <scope>NUCLEOTIDE SEQUENCE [LARGE SCALE GENOMIC DNA]</scope>
    <source>
        <strain evidence="7 8">SAG 216-7</strain>
    </source>
</reference>
<name>A0ABR2Z3R1_9CHLO</name>
<dbReference type="PANTHER" id="PTHR11929">
    <property type="entry name" value="ALPHA- 1,3 -FUCOSYLTRANSFERASE"/>
    <property type="match status" value="1"/>
</dbReference>
<evidence type="ECO:0000256" key="5">
    <source>
        <dbReference type="RuleBase" id="RU003832"/>
    </source>
</evidence>
<keyword evidence="5" id="KW-0472">Membrane</keyword>
<evidence type="ECO:0000256" key="1">
    <source>
        <dbReference type="ARBA" id="ARBA00004922"/>
    </source>
</evidence>
<accession>A0ABR2Z3R1</accession>
<dbReference type="Proteomes" id="UP001491310">
    <property type="component" value="Unassembled WGS sequence"/>
</dbReference>
<keyword evidence="4 5" id="KW-0808">Transferase</keyword>
<comment type="caution">
    <text evidence="7">The sequence shown here is derived from an EMBL/GenBank/DDBJ whole genome shotgun (WGS) entry which is preliminary data.</text>
</comment>
<feature type="domain" description="Fucosyltransferase C-terminal" evidence="6">
    <location>
        <begin position="217"/>
        <end position="396"/>
    </location>
</feature>
<evidence type="ECO:0000259" key="6">
    <source>
        <dbReference type="Pfam" id="PF00852"/>
    </source>
</evidence>
<dbReference type="Gene3D" id="3.40.50.11660">
    <property type="entry name" value="Glycosyl transferase family 10, C-terminal domain"/>
    <property type="match status" value="1"/>
</dbReference>
<dbReference type="InterPro" id="IPR038577">
    <property type="entry name" value="GT10-like_C_sf"/>
</dbReference>
<keyword evidence="5" id="KW-0812">Transmembrane</keyword>
<evidence type="ECO:0000256" key="4">
    <source>
        <dbReference type="ARBA" id="ARBA00022679"/>
    </source>
</evidence>
<comment type="subcellular location">
    <subcellularLocation>
        <location evidence="5">Golgi apparatus</location>
        <location evidence="5">Golgi stack membrane</location>
        <topology evidence="5">Single-pass type II membrane protein</topology>
    </subcellularLocation>
</comment>
<evidence type="ECO:0000256" key="2">
    <source>
        <dbReference type="ARBA" id="ARBA00008919"/>
    </source>
</evidence>
<organism evidence="7 8">
    <name type="scientific">Coccomyxa subellipsoidea</name>
    <dbReference type="NCBI Taxonomy" id="248742"/>
    <lineage>
        <taxon>Eukaryota</taxon>
        <taxon>Viridiplantae</taxon>
        <taxon>Chlorophyta</taxon>
        <taxon>core chlorophytes</taxon>
        <taxon>Trebouxiophyceae</taxon>
        <taxon>Trebouxiophyceae incertae sedis</taxon>
        <taxon>Coccomyxaceae</taxon>
        <taxon>Coccomyxa</taxon>
    </lineage>
</organism>
<dbReference type="PANTHER" id="PTHR11929:SF194">
    <property type="entry name" value="ALPHA-(1,3)-FUCOSYLTRANSFERASE 10"/>
    <property type="match status" value="1"/>
</dbReference>
<proteinExistence type="inferred from homology"/>
<keyword evidence="3 5" id="KW-0328">Glycosyltransferase</keyword>
<gene>
    <name evidence="7" type="ORF">WJX75_007352</name>
</gene>
<dbReference type="InterPro" id="IPR001503">
    <property type="entry name" value="Glyco_trans_10"/>
</dbReference>
<evidence type="ECO:0000313" key="7">
    <source>
        <dbReference type="EMBL" id="KAK9918832.1"/>
    </source>
</evidence>
<sequence length="412" mass="47079">MAHGKHQRLSSFWTQHIQRAARAELALRINKAHKDAERGQKLKWHTFRGHDRVNRTSDNPVVIGGDSMFWPQLYGSQKDMSKEQCEVPCRWLVDASKHREADIVMFHPFYDPAQAESKRQRPDQLTAIFSMEPIFGINAMDMDRALSGYEILVHVAKHSDAIITYADTLTDILEGNGQEEFEAANPLPESFVNGSCGMLATFITTGCDTNPDSKTAEQYSARNRFVRELMALGITFDHYGGCKYGTEGNAAHLPPPHKEGTHYHGLEAQRRKVQLLKHYKFVLGLENIVQVDYVTEKFYQLFATGRVPVYLGAPNAAAYAPPGSFVNALEYSPRQLARLLRHLDTDERAYESYFGWQMGYDDPILPHFSHILGDNLLYGRRRDGMEWVCKLCQLYHKYYDWPKERGSNLTVS</sequence>
<dbReference type="EMBL" id="JALJOT010000001">
    <property type="protein sequence ID" value="KAK9918832.1"/>
    <property type="molecule type" value="Genomic_DNA"/>
</dbReference>
<dbReference type="Pfam" id="PF00852">
    <property type="entry name" value="Glyco_transf_10"/>
    <property type="match status" value="1"/>
</dbReference>
<evidence type="ECO:0000256" key="3">
    <source>
        <dbReference type="ARBA" id="ARBA00022676"/>
    </source>
</evidence>
<keyword evidence="8" id="KW-1185">Reference proteome</keyword>
<evidence type="ECO:0000313" key="8">
    <source>
        <dbReference type="Proteomes" id="UP001491310"/>
    </source>
</evidence>
<dbReference type="InterPro" id="IPR055270">
    <property type="entry name" value="Glyco_tran_10_C"/>
</dbReference>
<dbReference type="SUPFAM" id="SSF53756">
    <property type="entry name" value="UDP-Glycosyltransferase/glycogen phosphorylase"/>
    <property type="match status" value="1"/>
</dbReference>
<comment type="pathway">
    <text evidence="1">Protein modification; protein glycosylation.</text>
</comment>
<protein>
    <recommendedName>
        <fullName evidence="5">Fucosyltransferase</fullName>
        <ecNumber evidence="5">2.4.1.-</ecNumber>
    </recommendedName>
</protein>
<keyword evidence="5" id="KW-0333">Golgi apparatus</keyword>
<comment type="similarity">
    <text evidence="2 5">Belongs to the glycosyltransferase 10 family.</text>
</comment>
<dbReference type="EC" id="2.4.1.-" evidence="5"/>